<dbReference type="PANTHER" id="PTHR47739:SF1">
    <property type="entry name" value="TRNA1(VAL) (ADENINE(37)-N6)-METHYLTRANSFERASE"/>
    <property type="match status" value="1"/>
</dbReference>
<comment type="similarity">
    <text evidence="6">Belongs to the methyltransferase superfamily. tRNA (adenine-N(6)-)-methyltransferase family.</text>
</comment>
<dbReference type="InterPro" id="IPR050210">
    <property type="entry name" value="tRNA_Adenine-N(6)_MTase"/>
</dbReference>
<dbReference type="InterPro" id="IPR002052">
    <property type="entry name" value="DNA_methylase_N6_adenine_CS"/>
</dbReference>
<dbReference type="GO" id="GO:0032259">
    <property type="term" value="P:methylation"/>
    <property type="evidence" value="ECO:0007669"/>
    <property type="project" value="UniProtKB-KW"/>
</dbReference>
<dbReference type="EMBL" id="JACWMX010000001">
    <property type="protein sequence ID" value="MBD1392054.1"/>
    <property type="molecule type" value="Genomic_DNA"/>
</dbReference>
<evidence type="ECO:0000313" key="9">
    <source>
        <dbReference type="Proteomes" id="UP000619078"/>
    </source>
</evidence>
<dbReference type="GO" id="GO:0005737">
    <property type="term" value="C:cytoplasm"/>
    <property type="evidence" value="ECO:0007669"/>
    <property type="project" value="UniProtKB-SubCell"/>
</dbReference>
<dbReference type="Gene3D" id="3.40.50.150">
    <property type="entry name" value="Vaccinia Virus protein VP39"/>
    <property type="match status" value="1"/>
</dbReference>
<keyword evidence="9" id="KW-1185">Reference proteome</keyword>
<proteinExistence type="inferred from homology"/>
<sequence>MSVFKFKQFEVDQSGCAMKINTDGVLLGAMAEAIIPSRILDIGTGTGVIALMLAQRFPNALIDAVEIDEVAAETAQMNFKKSPFAGRMLCFAMGFEAFFEEHPTHKYDLIISNPPFFLNSLESPGATRNLARHTDFNFYNRLINSVSQHLSELGTCQLVLPLTTAKLVKELLASVGLHLQKQINIRSFPHDEPHREILIICKKALDFTQTDFVIYSDKKVYSSEYQNLLKEFFTIF</sequence>
<evidence type="ECO:0000256" key="3">
    <source>
        <dbReference type="ARBA" id="ARBA00022679"/>
    </source>
</evidence>
<dbReference type="PROSITE" id="PS00092">
    <property type="entry name" value="N6_MTASE"/>
    <property type="match status" value="1"/>
</dbReference>
<evidence type="ECO:0000256" key="2">
    <source>
        <dbReference type="ARBA" id="ARBA00022603"/>
    </source>
</evidence>
<dbReference type="PRINTS" id="PR00507">
    <property type="entry name" value="N12N6MTFRASE"/>
</dbReference>
<name>A0A926NH97_9SPHI</name>
<keyword evidence="4 6" id="KW-0949">S-adenosyl-L-methionine</keyword>
<dbReference type="HAMAP" id="MF_01872">
    <property type="entry name" value="tRNA_methyltr_YfiC"/>
    <property type="match status" value="1"/>
</dbReference>
<keyword evidence="1 6" id="KW-0963">Cytoplasm</keyword>
<evidence type="ECO:0000259" key="7">
    <source>
        <dbReference type="Pfam" id="PF05175"/>
    </source>
</evidence>
<dbReference type="Pfam" id="PF05175">
    <property type="entry name" value="MTS"/>
    <property type="match status" value="1"/>
</dbReference>
<dbReference type="InterPro" id="IPR029063">
    <property type="entry name" value="SAM-dependent_MTases_sf"/>
</dbReference>
<dbReference type="CDD" id="cd02440">
    <property type="entry name" value="AdoMet_MTases"/>
    <property type="match status" value="1"/>
</dbReference>
<evidence type="ECO:0000256" key="4">
    <source>
        <dbReference type="ARBA" id="ARBA00022691"/>
    </source>
</evidence>
<dbReference type="PANTHER" id="PTHR47739">
    <property type="entry name" value="TRNA1(VAL) (ADENINE(37)-N6)-METHYLTRANSFERASE"/>
    <property type="match status" value="1"/>
</dbReference>
<keyword evidence="2 6" id="KW-0489">Methyltransferase</keyword>
<dbReference type="GO" id="GO:0016430">
    <property type="term" value="F:tRNA (adenine-N6)-methyltransferase activity"/>
    <property type="evidence" value="ECO:0007669"/>
    <property type="project" value="UniProtKB-UniRule"/>
</dbReference>
<dbReference type="InterPro" id="IPR007848">
    <property type="entry name" value="Small_mtfrase_dom"/>
</dbReference>
<evidence type="ECO:0000256" key="6">
    <source>
        <dbReference type="HAMAP-Rule" id="MF_01872"/>
    </source>
</evidence>
<dbReference type="GO" id="GO:0008033">
    <property type="term" value="P:tRNA processing"/>
    <property type="evidence" value="ECO:0007669"/>
    <property type="project" value="UniProtKB-UniRule"/>
</dbReference>
<keyword evidence="3 6" id="KW-0808">Transferase</keyword>
<accession>A0A926NH97</accession>
<dbReference type="AlphaFoldDB" id="A0A926NH97"/>
<feature type="domain" description="Methyltransferase small" evidence="7">
    <location>
        <begin position="25"/>
        <end position="129"/>
    </location>
</feature>
<comment type="catalytic activity">
    <reaction evidence="6">
        <text>adenosine(37) in tRNA1(Val) + S-adenosyl-L-methionine = N(6)-methyladenosine(37) in tRNA1(Val) + S-adenosyl-L-homocysteine + H(+)</text>
        <dbReference type="Rhea" id="RHEA:43160"/>
        <dbReference type="Rhea" id="RHEA-COMP:10369"/>
        <dbReference type="Rhea" id="RHEA-COMP:10370"/>
        <dbReference type="ChEBI" id="CHEBI:15378"/>
        <dbReference type="ChEBI" id="CHEBI:57856"/>
        <dbReference type="ChEBI" id="CHEBI:59789"/>
        <dbReference type="ChEBI" id="CHEBI:74411"/>
        <dbReference type="ChEBI" id="CHEBI:74449"/>
        <dbReference type="EC" id="2.1.1.223"/>
    </reaction>
</comment>
<comment type="subcellular location">
    <subcellularLocation>
        <location evidence="6">Cytoplasm</location>
    </subcellularLocation>
</comment>
<organism evidence="8 9">
    <name type="scientific">Mucilaginibacter glaciei</name>
    <dbReference type="NCBI Taxonomy" id="2772109"/>
    <lineage>
        <taxon>Bacteria</taxon>
        <taxon>Pseudomonadati</taxon>
        <taxon>Bacteroidota</taxon>
        <taxon>Sphingobacteriia</taxon>
        <taxon>Sphingobacteriales</taxon>
        <taxon>Sphingobacteriaceae</taxon>
        <taxon>Mucilaginibacter</taxon>
    </lineage>
</organism>
<dbReference type="EC" id="2.1.1.223" evidence="6"/>
<evidence type="ECO:0000256" key="5">
    <source>
        <dbReference type="ARBA" id="ARBA00022694"/>
    </source>
</evidence>
<evidence type="ECO:0000256" key="1">
    <source>
        <dbReference type="ARBA" id="ARBA00022490"/>
    </source>
</evidence>
<evidence type="ECO:0000313" key="8">
    <source>
        <dbReference type="EMBL" id="MBD1392054.1"/>
    </source>
</evidence>
<dbReference type="RefSeq" id="WP_191160563.1">
    <property type="nucleotide sequence ID" value="NZ_JACWMX010000001.1"/>
</dbReference>
<dbReference type="InterPro" id="IPR022882">
    <property type="entry name" value="tRNA_adenine-N6_MeTrfase"/>
</dbReference>
<gene>
    <name evidence="8" type="ORF">IDJ76_02975</name>
</gene>
<dbReference type="Proteomes" id="UP000619078">
    <property type="component" value="Unassembled WGS sequence"/>
</dbReference>
<comment type="caution">
    <text evidence="8">The sequence shown here is derived from an EMBL/GenBank/DDBJ whole genome shotgun (WGS) entry which is preliminary data.</text>
</comment>
<dbReference type="SUPFAM" id="SSF53335">
    <property type="entry name" value="S-adenosyl-L-methionine-dependent methyltransferases"/>
    <property type="match status" value="1"/>
</dbReference>
<keyword evidence="5 6" id="KW-0819">tRNA processing</keyword>
<protein>
    <recommendedName>
        <fullName evidence="6">tRNA1(Val) (adenine(37)-N6)-methyltransferase</fullName>
        <ecNumber evidence="6">2.1.1.223</ecNumber>
    </recommendedName>
    <alternativeName>
        <fullName evidence="6">tRNA m6A37 methyltransferase</fullName>
    </alternativeName>
</protein>
<dbReference type="GO" id="GO:0003676">
    <property type="term" value="F:nucleic acid binding"/>
    <property type="evidence" value="ECO:0007669"/>
    <property type="project" value="InterPro"/>
</dbReference>
<reference evidence="8" key="1">
    <citation type="submission" date="2020-09" db="EMBL/GenBank/DDBJ databases">
        <title>Novel species of Mucilaginibacter isolated from a glacier on the Tibetan Plateau.</title>
        <authorList>
            <person name="Liu Q."/>
            <person name="Xin Y.-H."/>
        </authorList>
    </citation>
    <scope>NUCLEOTIDE SEQUENCE</scope>
    <source>
        <strain evidence="8">ZB1P21</strain>
    </source>
</reference>
<comment type="function">
    <text evidence="6">Specifically methylates the adenine in position 37 of tRNA(1)(Val) (anticodon cmo5UAC).</text>
</comment>